<dbReference type="OrthoDB" id="5583482at2759"/>
<feature type="region of interest" description="Disordered" evidence="2">
    <location>
        <begin position="70"/>
        <end position="94"/>
    </location>
</feature>
<proteinExistence type="predicted"/>
<accession>A0A8J2QX17</accession>
<feature type="coiled-coil region" evidence="1">
    <location>
        <begin position="304"/>
        <end position="568"/>
    </location>
</feature>
<feature type="coiled-coil region" evidence="1">
    <location>
        <begin position="887"/>
        <end position="914"/>
    </location>
</feature>
<dbReference type="GO" id="GO:0005802">
    <property type="term" value="C:trans-Golgi network"/>
    <property type="evidence" value="ECO:0007669"/>
    <property type="project" value="TreeGrafter"/>
</dbReference>
<dbReference type="InterPro" id="IPR038830">
    <property type="entry name" value="CCDC186"/>
</dbReference>
<sequence>MSVEIVESVEHIASDVDDSRNCVNSVLCSDSGIDNVDVESSVCLDSSNSNLSPLKSGESVSGFVEGNGVLSTENEVSSEPSSPISLSSDDKDNQNVFDQTETENCVDLNHEPADVDKSKFNPNLYIDSNLATSTISLDCTNGIEKISLSNHSRSAENISSTDETNAITKDIETEKILTEFSHQKSKVTATQRVPENTLTLDAKYARLPKEILSQDIGSIVKNVHGIFSSVSGSLKNAYTNSHRANPKPQIKPPQIKPITNGNIINDIFEDVPEVIPSNVDKVNASLNGNTVDSKPVCDSDDARSEMLKLQIESLERVLFEQRKENSSLRVRVKQQVDELQAKDQTFRELEVKVDLMCKRLEQAQREKDAAVMRYASTECSVIEAKKAAENAAKAEKAAIAEMELLNAKLKTAREEKQRICQLYDDKCHELQNSEREVSQVKEDLKEVEGRLKWTQSKLRVEMDAYKDSTERIEKLNQQLTELEAAKETAVANASDMARVKQLESDLKETQAALILCRHESQELEKRVTSLTQQLDTCKKERDDVTAALATAEAQVSSLKDSNIRLELEAAELASLRARAALADTLAGQLERESARASSAEESLSVERARADTCARREAAALQHAATLTADHVAQRARLADQHAAVQALTADNSSLRERLLSLTEELKTVSEERTRENRALARKIAELTEELNDVTKKLEWEKGENNILKKKHSSAIKEMNRELQRALKRIEQLEAKIPPDTTSTRTESVSSLSSSDSPEERANLQTDTLPDVQAREPDRQALVERIVSLQRAAAARAERCEFLQEHCAQLTRELRGKGRILRALLPTLPSAELASDNAEKHKKEIARLGGGAMAAVWGGDPGGMTLELSLEMNRRLQAVLEDTLLKNITLKENMDTLGEEISRLREQMKCSDAK</sequence>
<dbReference type="PANTHER" id="PTHR18911">
    <property type="entry name" value="CTCL TUMOR ANTIGEN HD-CL-01"/>
    <property type="match status" value="1"/>
</dbReference>
<dbReference type="EMBL" id="CAKASE010000073">
    <property type="protein sequence ID" value="CAG9574858.1"/>
    <property type="molecule type" value="Genomic_DNA"/>
</dbReference>
<evidence type="ECO:0000313" key="3">
    <source>
        <dbReference type="EMBL" id="CAG9574858.1"/>
    </source>
</evidence>
<dbReference type="AlphaFoldDB" id="A0A8J2QX17"/>
<dbReference type="Proteomes" id="UP000789524">
    <property type="component" value="Unassembled WGS sequence"/>
</dbReference>
<dbReference type="GO" id="GO:0099518">
    <property type="term" value="P:vesicle cytoskeletal trafficking"/>
    <property type="evidence" value="ECO:0007669"/>
    <property type="project" value="TreeGrafter"/>
</dbReference>
<evidence type="ECO:0000256" key="2">
    <source>
        <dbReference type="SAM" id="MobiDB-lite"/>
    </source>
</evidence>
<evidence type="ECO:0000256" key="1">
    <source>
        <dbReference type="SAM" id="Coils"/>
    </source>
</evidence>
<feature type="compositionally biased region" description="Low complexity" evidence="2">
    <location>
        <begin position="71"/>
        <end position="87"/>
    </location>
</feature>
<keyword evidence="1" id="KW-0175">Coiled coil</keyword>
<organism evidence="3 4">
    <name type="scientific">Danaus chrysippus</name>
    <name type="common">African queen</name>
    <dbReference type="NCBI Taxonomy" id="151541"/>
    <lineage>
        <taxon>Eukaryota</taxon>
        <taxon>Metazoa</taxon>
        <taxon>Ecdysozoa</taxon>
        <taxon>Arthropoda</taxon>
        <taxon>Hexapoda</taxon>
        <taxon>Insecta</taxon>
        <taxon>Pterygota</taxon>
        <taxon>Neoptera</taxon>
        <taxon>Endopterygota</taxon>
        <taxon>Lepidoptera</taxon>
        <taxon>Glossata</taxon>
        <taxon>Ditrysia</taxon>
        <taxon>Papilionoidea</taxon>
        <taxon>Nymphalidae</taxon>
        <taxon>Danainae</taxon>
        <taxon>Danaini</taxon>
        <taxon>Danaina</taxon>
        <taxon>Danaus</taxon>
        <taxon>Anosia</taxon>
    </lineage>
</organism>
<name>A0A8J2QX17_9NEOP</name>
<protein>
    <submittedName>
        <fullName evidence="3">(African queen) hypothetical protein</fullName>
    </submittedName>
</protein>
<comment type="caution">
    <text evidence="3">The sequence shown here is derived from an EMBL/GenBank/DDBJ whole genome shotgun (WGS) entry which is preliminary data.</text>
</comment>
<keyword evidence="4" id="KW-1185">Reference proteome</keyword>
<evidence type="ECO:0000313" key="4">
    <source>
        <dbReference type="Proteomes" id="UP000789524"/>
    </source>
</evidence>
<dbReference type="PANTHER" id="PTHR18911:SF5">
    <property type="entry name" value="COILED-COIL DOMAIN-CONTAINING PROTEIN 186"/>
    <property type="match status" value="1"/>
</dbReference>
<feature type="region of interest" description="Disordered" evidence="2">
    <location>
        <begin position="734"/>
        <end position="771"/>
    </location>
</feature>
<reference evidence="3" key="1">
    <citation type="submission" date="2021-09" db="EMBL/GenBank/DDBJ databases">
        <authorList>
            <person name="Martin H S."/>
        </authorList>
    </citation>
    <scope>NUCLEOTIDE SEQUENCE</scope>
</reference>
<feature type="compositionally biased region" description="Low complexity" evidence="2">
    <location>
        <begin position="741"/>
        <end position="756"/>
    </location>
</feature>
<gene>
    <name evidence="3" type="ORF">DCHRY22_LOCUS11059</name>
</gene>
<dbReference type="GO" id="GO:0031267">
    <property type="term" value="F:small GTPase binding"/>
    <property type="evidence" value="ECO:0007669"/>
    <property type="project" value="TreeGrafter"/>
</dbReference>